<dbReference type="SUPFAM" id="SSF51556">
    <property type="entry name" value="Metallo-dependent hydrolases"/>
    <property type="match status" value="1"/>
</dbReference>
<dbReference type="SUPFAM" id="SSF51338">
    <property type="entry name" value="Composite domain of metallo-dependent hydrolases"/>
    <property type="match status" value="1"/>
</dbReference>
<keyword evidence="4" id="KW-1185">Reference proteome</keyword>
<dbReference type="InterPro" id="IPR013108">
    <property type="entry name" value="Amidohydro_3"/>
</dbReference>
<dbReference type="PANTHER" id="PTHR43135:SF3">
    <property type="entry name" value="ALPHA-D-RIBOSE 1-METHYLPHOSPHONATE 5-TRIPHOSPHATE DIPHOSPHATASE"/>
    <property type="match status" value="1"/>
</dbReference>
<gene>
    <name evidence="3" type="ORF">PKOR_03815</name>
</gene>
<protein>
    <submittedName>
        <fullName evidence="3">Amidohydrolase</fullName>
    </submittedName>
</protein>
<dbReference type="KEGG" id="pko:PKOR_03815"/>
<reference evidence="3 4" key="1">
    <citation type="journal article" date="2015" name="Sci. Rep.">
        <title>Unraveling adaptation of Pontibacter korlensis to radiation and infertility in desert through complete genome and comparative transcriptomic analysis.</title>
        <authorList>
            <person name="Dai J."/>
            <person name="Dai W."/>
            <person name="Qiu C."/>
            <person name="Yang Z."/>
            <person name="Zhang Y."/>
            <person name="Zhou M."/>
            <person name="Zhang L."/>
            <person name="Fang C."/>
            <person name="Gao Q."/>
            <person name="Yang Q."/>
            <person name="Li X."/>
            <person name="Wang Z."/>
            <person name="Wang Z."/>
            <person name="Jia Z."/>
            <person name="Chen X."/>
        </authorList>
    </citation>
    <scope>NUCLEOTIDE SEQUENCE [LARGE SCALE GENOMIC DNA]</scope>
    <source>
        <strain evidence="3 4">X14-1T</strain>
    </source>
</reference>
<proteinExistence type="predicted"/>
<dbReference type="HOGENOM" id="CLU_046987_0_0_10"/>
<dbReference type="Gene3D" id="2.30.40.10">
    <property type="entry name" value="Urease, subunit C, domain 1"/>
    <property type="match status" value="1"/>
</dbReference>
<feature type="chain" id="PRO_5002416650" evidence="1">
    <location>
        <begin position="25"/>
        <end position="433"/>
    </location>
</feature>
<organism evidence="3 4">
    <name type="scientific">Pontibacter korlensis</name>
    <dbReference type="NCBI Taxonomy" id="400092"/>
    <lineage>
        <taxon>Bacteria</taxon>
        <taxon>Pseudomonadati</taxon>
        <taxon>Bacteroidota</taxon>
        <taxon>Cytophagia</taxon>
        <taxon>Cytophagales</taxon>
        <taxon>Hymenobacteraceae</taxon>
        <taxon>Pontibacter</taxon>
    </lineage>
</organism>
<dbReference type="PATRIC" id="fig|400092.3.peg.859"/>
<feature type="domain" description="Amidohydrolase 3" evidence="2">
    <location>
        <begin position="241"/>
        <end position="403"/>
    </location>
</feature>
<dbReference type="AlphaFoldDB" id="A0A0E3ZDH0"/>
<sequence>MISNQKFLHSLGLAFMLSTGSLLAQEQPHVFKGAKIIPVVGQPIENGVLVVQNGKITAVGTADKVRTPKNAKEFDVTGKVLMPGLVDTHSHIGEGSGGDSSAPLHPDVRIVDAINPLSDTFKRALAGGITTVNVMPGSGHLMSGQTVYLKMREGKTIGDLTFCDDVVNGICGGMKMANGTNPMKSAPFPGTRAKSAAMVRQLFLDAQAYNKKVQAAKGKADKMPERKPNLEPLVEILDGKRIVHFHTHRYDDVLTALRLQKEFGFKLVLHHVSEAWKAADEIAKAGVPASIITLDSPGGKAEAVEVSNANGAVLEEAGVLTAFHTDDGITDSRLFMRNVSLAVRAGMSREKAIEGITIAGAKMLELDNRVGSLEKGKDADFIVLSGEPFSVHTKVEQTWVEGQKRFDLSNPEDKAYATGGFRAYDGVLHYHAH</sequence>
<dbReference type="Proteomes" id="UP000033109">
    <property type="component" value="Chromosome"/>
</dbReference>
<dbReference type="OrthoDB" id="9802793at2"/>
<evidence type="ECO:0000313" key="3">
    <source>
        <dbReference type="EMBL" id="AKD02410.1"/>
    </source>
</evidence>
<dbReference type="Pfam" id="PF07969">
    <property type="entry name" value="Amidohydro_3"/>
    <property type="match status" value="1"/>
</dbReference>
<dbReference type="PANTHER" id="PTHR43135">
    <property type="entry name" value="ALPHA-D-RIBOSE 1-METHYLPHOSPHONATE 5-TRIPHOSPHATE DIPHOSPHATASE"/>
    <property type="match status" value="1"/>
</dbReference>
<accession>A0A0E3ZDH0</accession>
<dbReference type="InterPro" id="IPR011059">
    <property type="entry name" value="Metal-dep_hydrolase_composite"/>
</dbReference>
<dbReference type="Gene3D" id="3.20.20.140">
    <property type="entry name" value="Metal-dependent hydrolases"/>
    <property type="match status" value="1"/>
</dbReference>
<evidence type="ECO:0000256" key="1">
    <source>
        <dbReference type="SAM" id="SignalP"/>
    </source>
</evidence>
<dbReference type="RefSeq" id="WP_046309215.1">
    <property type="nucleotide sequence ID" value="NZ_CBCSCY010000012.1"/>
</dbReference>
<dbReference type="InterPro" id="IPR051781">
    <property type="entry name" value="Metallo-dep_Hydrolase"/>
</dbReference>
<dbReference type="InterPro" id="IPR032466">
    <property type="entry name" value="Metal_Hydrolase"/>
</dbReference>
<keyword evidence="3" id="KW-0378">Hydrolase</keyword>
<evidence type="ECO:0000313" key="4">
    <source>
        <dbReference type="Proteomes" id="UP000033109"/>
    </source>
</evidence>
<dbReference type="STRING" id="400092.PKOR_03815"/>
<dbReference type="EMBL" id="CP009621">
    <property type="protein sequence ID" value="AKD02410.1"/>
    <property type="molecule type" value="Genomic_DNA"/>
</dbReference>
<evidence type="ECO:0000259" key="2">
    <source>
        <dbReference type="Pfam" id="PF07969"/>
    </source>
</evidence>
<dbReference type="GO" id="GO:0016810">
    <property type="term" value="F:hydrolase activity, acting on carbon-nitrogen (but not peptide) bonds"/>
    <property type="evidence" value="ECO:0007669"/>
    <property type="project" value="InterPro"/>
</dbReference>
<keyword evidence="1" id="KW-0732">Signal</keyword>
<feature type="signal peptide" evidence="1">
    <location>
        <begin position="1"/>
        <end position="24"/>
    </location>
</feature>
<name>A0A0E3ZDH0_9BACT</name>